<dbReference type="NCBIfam" id="TIGR03684">
    <property type="entry name" value="arCOG00985"/>
    <property type="match status" value="1"/>
</dbReference>
<feature type="domain" description="PUA" evidence="1">
    <location>
        <begin position="78"/>
        <end position="151"/>
    </location>
</feature>
<dbReference type="RefSeq" id="WP_276619920.1">
    <property type="nucleotide sequence ID" value="NZ_DAITXA010000085.1"/>
</dbReference>
<dbReference type="NCBIfam" id="TIGR00451">
    <property type="entry name" value="unchar_dom_2"/>
    <property type="match status" value="1"/>
</dbReference>
<evidence type="ECO:0000313" key="2">
    <source>
        <dbReference type="EMBL" id="NLJ22419.1"/>
    </source>
</evidence>
<dbReference type="Proteomes" id="UP000544742">
    <property type="component" value="Unassembled WGS sequence"/>
</dbReference>
<evidence type="ECO:0000313" key="3">
    <source>
        <dbReference type="Proteomes" id="UP000544742"/>
    </source>
</evidence>
<reference evidence="2 3" key="1">
    <citation type="journal article" date="2020" name="Biotechnol. Biofuels">
        <title>New insights from the biogas microbiome by comprehensive genome-resolved metagenomics of nearly 1600 species originating from multiple anaerobic digesters.</title>
        <authorList>
            <person name="Campanaro S."/>
            <person name="Treu L."/>
            <person name="Rodriguez-R L.M."/>
            <person name="Kovalovszki A."/>
            <person name="Ziels R.M."/>
            <person name="Maus I."/>
            <person name="Zhu X."/>
            <person name="Kougias P.G."/>
            <person name="Basile A."/>
            <person name="Luo G."/>
            <person name="Schluter A."/>
            <person name="Konstantinidis K.T."/>
            <person name="Angelidaki I."/>
        </authorList>
    </citation>
    <scope>NUCLEOTIDE SEQUENCE [LARGE SCALE GENOMIC DNA]</scope>
    <source>
        <strain evidence="2">AS27yjCOA_157</strain>
    </source>
</reference>
<proteinExistence type="predicted"/>
<dbReference type="PANTHER" id="PTHR22798:SF0">
    <property type="entry name" value="MALIGNANT T-CELL-AMPLIFIED SEQUENCE 1"/>
    <property type="match status" value="1"/>
</dbReference>
<dbReference type="SMART" id="SM00359">
    <property type="entry name" value="PUA"/>
    <property type="match status" value="1"/>
</dbReference>
<evidence type="ECO:0000259" key="1">
    <source>
        <dbReference type="SMART" id="SM00359"/>
    </source>
</evidence>
<protein>
    <submittedName>
        <fullName evidence="2">RNA-binding protein</fullName>
    </submittedName>
</protein>
<organism evidence="2 3">
    <name type="scientific">Methanothrix soehngenii</name>
    <name type="common">Methanosaeta concilii</name>
    <dbReference type="NCBI Taxonomy" id="2223"/>
    <lineage>
        <taxon>Archaea</taxon>
        <taxon>Methanobacteriati</taxon>
        <taxon>Methanobacteriota</taxon>
        <taxon>Stenosarchaea group</taxon>
        <taxon>Methanomicrobia</taxon>
        <taxon>Methanotrichales</taxon>
        <taxon>Methanotrichaceae</taxon>
        <taxon>Methanothrix</taxon>
    </lineage>
</organism>
<gene>
    <name evidence="2" type="ORF">GX426_04850</name>
</gene>
<dbReference type="InterPro" id="IPR004521">
    <property type="entry name" value="Uncharacterised_CHP00451"/>
</dbReference>
<dbReference type="AlphaFoldDB" id="A0A7K4AHF4"/>
<dbReference type="CDD" id="cd21154">
    <property type="entry name" value="PUA_MJ1432-like"/>
    <property type="match status" value="1"/>
</dbReference>
<dbReference type="InterPro" id="IPR015947">
    <property type="entry name" value="PUA-like_sf"/>
</dbReference>
<dbReference type="GO" id="GO:0001731">
    <property type="term" value="P:formation of translation preinitiation complex"/>
    <property type="evidence" value="ECO:0007669"/>
    <property type="project" value="TreeGrafter"/>
</dbReference>
<accession>A0A7K4AHF4</accession>
<dbReference type="NCBIfam" id="NF011153">
    <property type="entry name" value="PRK14560.1-4"/>
    <property type="match status" value="1"/>
</dbReference>
<dbReference type="Gene3D" id="2.30.130.10">
    <property type="entry name" value="PUA domain"/>
    <property type="match status" value="1"/>
</dbReference>
<dbReference type="InterPro" id="IPR036974">
    <property type="entry name" value="PUA_sf"/>
</dbReference>
<name>A0A7K4AHF4_METSH</name>
<dbReference type="GO" id="GO:0003723">
    <property type="term" value="F:RNA binding"/>
    <property type="evidence" value="ECO:0007669"/>
    <property type="project" value="InterPro"/>
</dbReference>
<dbReference type="InterPro" id="IPR016437">
    <property type="entry name" value="MCT-1/Tma20"/>
</dbReference>
<dbReference type="EMBL" id="JAAYUN010000083">
    <property type="protein sequence ID" value="NLJ22419.1"/>
    <property type="molecule type" value="Genomic_DNA"/>
</dbReference>
<dbReference type="SUPFAM" id="SSF88697">
    <property type="entry name" value="PUA domain-like"/>
    <property type="match status" value="1"/>
</dbReference>
<dbReference type="PROSITE" id="PS50890">
    <property type="entry name" value="PUA"/>
    <property type="match status" value="1"/>
</dbReference>
<dbReference type="PIRSF" id="PIRSF005067">
    <property type="entry name" value="Tma_RNA-bind_prd"/>
    <property type="match status" value="1"/>
</dbReference>
<comment type="caution">
    <text evidence="2">The sequence shown here is derived from an EMBL/GenBank/DDBJ whole genome shotgun (WGS) entry which is preliminary data.</text>
</comment>
<sequence>MKIKSRHHLKGSDARKVVACIEPFLDDSSVLRKASLERAVSDEGLDLIFVNGRPLMMIVDDEPFFTVLGAIDLGPSKRLVVVDSGAVRFVVNGADIMKPGIVTADPEIAPGDLVVIVEERHKKPLAIGRALVAGTEMEGEGKAVKSLHHVGDLIWKGLEG</sequence>
<dbReference type="Pfam" id="PF01472">
    <property type="entry name" value="PUA"/>
    <property type="match status" value="1"/>
</dbReference>
<dbReference type="InterPro" id="IPR002478">
    <property type="entry name" value="PUA"/>
</dbReference>
<dbReference type="PANTHER" id="PTHR22798">
    <property type="entry name" value="MCT-1 PROTEIN"/>
    <property type="match status" value="1"/>
</dbReference>
<dbReference type="Gene3D" id="3.10.450.120">
    <property type="entry name" value="Pre-PUA domain, domain 1"/>
    <property type="match status" value="1"/>
</dbReference>
<dbReference type="InterPro" id="IPR022430">
    <property type="entry name" value="CHP03684"/>
</dbReference>